<protein>
    <recommendedName>
        <fullName evidence="2">Exonuclease domain-containing protein</fullName>
    </recommendedName>
</protein>
<feature type="compositionally biased region" description="Basic and acidic residues" evidence="1">
    <location>
        <begin position="780"/>
        <end position="791"/>
    </location>
</feature>
<feature type="compositionally biased region" description="Low complexity" evidence="1">
    <location>
        <begin position="27"/>
        <end position="40"/>
    </location>
</feature>
<dbReference type="GO" id="GO:0031251">
    <property type="term" value="C:PAN complex"/>
    <property type="evidence" value="ECO:0007669"/>
    <property type="project" value="TreeGrafter"/>
</dbReference>
<name>A0A7S7LDJ1_CRYPV</name>
<dbReference type="InterPro" id="IPR012337">
    <property type="entry name" value="RNaseH-like_sf"/>
</dbReference>
<feature type="region of interest" description="Disordered" evidence="1">
    <location>
        <begin position="905"/>
        <end position="934"/>
    </location>
</feature>
<feature type="compositionally biased region" description="Basic and acidic residues" evidence="1">
    <location>
        <begin position="1563"/>
        <end position="1575"/>
    </location>
</feature>
<dbReference type="PANTHER" id="PTHR15728:SF0">
    <property type="entry name" value="PAN2-PAN3 DEADENYLATION COMPLEX CATALYTIC SUBUNIT PAN2"/>
    <property type="match status" value="1"/>
</dbReference>
<feature type="compositionally biased region" description="Low complexity" evidence="1">
    <location>
        <begin position="1582"/>
        <end position="1591"/>
    </location>
</feature>
<gene>
    <name evidence="3" type="ORF">CPATCC_004366</name>
</gene>
<dbReference type="Gene3D" id="3.30.420.10">
    <property type="entry name" value="Ribonuclease H-like superfamily/Ribonuclease H"/>
    <property type="match status" value="1"/>
</dbReference>
<feature type="compositionally biased region" description="Gly residues" evidence="1">
    <location>
        <begin position="551"/>
        <end position="562"/>
    </location>
</feature>
<dbReference type="GO" id="GO:0000932">
    <property type="term" value="C:P-body"/>
    <property type="evidence" value="ECO:0007669"/>
    <property type="project" value="TreeGrafter"/>
</dbReference>
<organism evidence="3 4">
    <name type="scientific">Cryptosporidium parvum</name>
    <dbReference type="NCBI Taxonomy" id="5807"/>
    <lineage>
        <taxon>Eukaryota</taxon>
        <taxon>Sar</taxon>
        <taxon>Alveolata</taxon>
        <taxon>Apicomplexa</taxon>
        <taxon>Conoidasida</taxon>
        <taxon>Coccidia</taxon>
        <taxon>Eucoccidiorida</taxon>
        <taxon>Eimeriorina</taxon>
        <taxon>Cryptosporidiidae</taxon>
        <taxon>Cryptosporidium</taxon>
    </lineage>
</organism>
<dbReference type="Gene3D" id="3.90.70.10">
    <property type="entry name" value="Cysteine proteinases"/>
    <property type="match status" value="1"/>
</dbReference>
<evidence type="ECO:0000313" key="3">
    <source>
        <dbReference type="EMBL" id="QOY40259.1"/>
    </source>
</evidence>
<dbReference type="CDD" id="cd06143">
    <property type="entry name" value="PAN2_exo"/>
    <property type="match status" value="1"/>
</dbReference>
<feature type="region of interest" description="Disordered" evidence="1">
    <location>
        <begin position="773"/>
        <end position="793"/>
    </location>
</feature>
<evidence type="ECO:0000313" key="4">
    <source>
        <dbReference type="Proteomes" id="UP000593906"/>
    </source>
</evidence>
<dbReference type="SMART" id="SM00479">
    <property type="entry name" value="EXOIII"/>
    <property type="match status" value="1"/>
</dbReference>
<dbReference type="InterPro" id="IPR013520">
    <property type="entry name" value="Ribonucl_H"/>
</dbReference>
<dbReference type="InterPro" id="IPR050785">
    <property type="entry name" value="PAN2-PAN3_catalytic_subunit"/>
</dbReference>
<evidence type="ECO:0000256" key="1">
    <source>
        <dbReference type="SAM" id="MobiDB-lite"/>
    </source>
</evidence>
<reference evidence="3 4" key="1">
    <citation type="submission" date="2019-09" db="EMBL/GenBank/DDBJ databases">
        <title>Consistent, comparative and evidence-based genome assembly and annotation for Cryptosporidium parvum, C. hominis and C. tyzzeri.</title>
        <authorList>
            <person name="Baptista R.P."/>
            <person name="Li Y."/>
            <person name="Sateriale A."/>
            <person name="Ansell B."/>
            <person name="Jex A."/>
            <person name="Sanders M."/>
            <person name="Brooks K."/>
            <person name="Tracey A."/>
            <person name="Berriman M."/>
            <person name="Striepen B."/>
            <person name="Cotton J.A."/>
            <person name="Kissinger J.C."/>
        </authorList>
    </citation>
    <scope>NUCLEOTIDE SEQUENCE [LARGE SCALE GENOMIC DNA]</scope>
    <source>
        <strain evidence="3 4">IOWA-ATCC</strain>
    </source>
</reference>
<proteinExistence type="predicted"/>
<feature type="region of interest" description="Disordered" evidence="1">
    <location>
        <begin position="1554"/>
        <end position="1591"/>
    </location>
</feature>
<dbReference type="InterPro" id="IPR036322">
    <property type="entry name" value="WD40_repeat_dom_sf"/>
</dbReference>
<dbReference type="GO" id="GO:0003676">
    <property type="term" value="F:nucleic acid binding"/>
    <property type="evidence" value="ECO:0007669"/>
    <property type="project" value="InterPro"/>
</dbReference>
<dbReference type="InterPro" id="IPR015943">
    <property type="entry name" value="WD40/YVTN_repeat-like_dom_sf"/>
</dbReference>
<dbReference type="OMA" id="VSECEME"/>
<feature type="domain" description="Exonuclease" evidence="2">
    <location>
        <begin position="1706"/>
        <end position="1904"/>
    </location>
</feature>
<dbReference type="Pfam" id="PF13423">
    <property type="entry name" value="UCH_1"/>
    <property type="match status" value="1"/>
</dbReference>
<dbReference type="InterPro" id="IPR036397">
    <property type="entry name" value="RNaseH_sf"/>
</dbReference>
<dbReference type="InterPro" id="IPR038765">
    <property type="entry name" value="Papain-like_cys_pep_sf"/>
</dbReference>
<dbReference type="GO" id="GO:0000289">
    <property type="term" value="P:nuclear-transcribed mRNA poly(A) tail shortening"/>
    <property type="evidence" value="ECO:0007669"/>
    <property type="project" value="TreeGrafter"/>
</dbReference>
<feature type="compositionally biased region" description="Polar residues" evidence="1">
    <location>
        <begin position="946"/>
        <end position="960"/>
    </location>
</feature>
<dbReference type="GO" id="GO:0004535">
    <property type="term" value="F:poly(A)-specific ribonuclease activity"/>
    <property type="evidence" value="ECO:0007669"/>
    <property type="project" value="TreeGrafter"/>
</dbReference>
<dbReference type="EMBL" id="CP044415">
    <property type="protein sequence ID" value="QOY40259.1"/>
    <property type="molecule type" value="Genomic_DNA"/>
</dbReference>
<feature type="region of interest" description="Disordered" evidence="1">
    <location>
        <begin position="27"/>
        <end position="47"/>
    </location>
</feature>
<sequence length="1936" mass="213019">MQNRLLYSEGDYEDSFLSGVVGLDTGSNGSGNSSRRANQGGAAGGTESGGIGLYDSRISNKGGAYYSSEINHGLTSMSGGRSSVGYYDHFGGVGSGHLDSGLGALGADLRVGQAPWGWETYTSYNMIGLFSSHTNNKKIRPFISSIYCDPFYELLWLGWTNGFLSSFRFPHCSRYTAFPVGIADSASGGGLVRDNVIYMGFPSSSHLYTVTNSGIGVYSRGGAPISSHSYNTLTNEKQQSSKILCCDSNRYQSYMMSSHPIIGIGTGKGVSILDLQQVRPIHSIPYSGSISCIKSSASSSSFIVGGVNMLGIADTRLPRLGHTIQIHPTNSGQNETLVSGLAVNEYTVAIITSTISNRKISSDELLSSVGGVCGLPVLDLIRIHPGEVSTSPEMMVYKKNLDLTNMMRDSVVRLYDTRKFRPRKNISFSPGPINIAWSDNSLAISAGTATTPDFEDLYVIGNNGQWQIYHSNIDQMEFYATPSVPLSNLNFSSSSNYLILADTSGSIHTMQRPHTNGGITSSSSIQPNTSSNTNISTSNTKLEQQQITGSGISGGGVGGGMGSSSAYNHQNHQHSFSVFHSYPLPNLNIPGASIGGGYNRQMNTSLYNYSYVKSIQTLMGIASNPVTKPITHNVGHPTIPNLTVALRYLQGRPVVAYDSLNSVGIPPILEKLHNGKLNIKEDNLLSFNNKFDIDQIRKIQTEFGWNTYKSSDELPHGLTIVKARTIPRQTDSSLGLNISTSNLPGPQNSAIRSPPNVGDMQGLVHAMGGINKQSGIQSNTREHNEGGEARHGHSSGALAFSVEYIREVRPEMDHYKLKALDFRMVDFIKAAINPDTTKYRNNNLVYGIPLLCLRGSMPIWYYRKKKNMSLYAFGGTQGSSGEHSHTKSLSLVPVKFHYKPRLNPNRREKMKNRRMMGGGTSIENSTAGTSGQGVAHTAGALGNMSTSSSLPNGGDAQTVSRAEDDQSSIGEGLVSIEFDNDTLDFTQPFFMLLSFIPKLSYDILLAHVPGCTSEFCLACELVHLTFMLYSCKFNLKNGKGRNPDLFPCVILNSIYTLNMLRTVRHIPEIKQLGIDSEDSQQSLVGAPGIGGGSVNSNGSLGGTGVGELKFGGVGSGVGSGSPTGGFDDINFNGMSLLSHLPQAAFNQIRKTEIFWKFFLENLKVDMMNKTNFNPNTERIIDEQETSTPGQFGGTNENCIFEKLIDSLFNIEVTTISSCVQAKHAFKSTQIVTYLDIPANHLLAQNSMPIGQKLDTSSKMGQKDDLILSQKLKSEKFLKALNSNLLRIIAGRSFCKECGTSTACQHVRCITKLPQLLVLSCNIQSLKHWNEYGGMSPEEHEEFVKKSQGISGSGSGTNHEQLPNTEYSIPFDIRFSKLRKGFSSQNGRATGETSGGIDIIQVDKTTVFTEGSIGHNGERDKESKLDNENPNMGGNYQEYELVALIFGVYQGCSIQLPSGTHFCMYVKHKLLFNEMNNTQDKWYMINGSSILPVNNKNEIINFTSCWKLPTFLFYSDKKGNLLNYLFNKYPCLEFQLDLAQSDLDLLVRKVSGTDNDDEECIDQENEKDSLSKDKVIPDQSPDNNSETNTNLESSHLTQNISEMDILDIHGIKFKIPWKYPKIIHEHVIQQLESIIKLIKNEKNLSENPDPSQINDQSPFTTRELSNLCLNYFVRYPFSKGLLKKPKEINERFINTPSHSEFIQNSPMIVALDSEYVALDVEQSVVRSDGTKEILKKSQLSLARVSIVRCGKISLTGANDNVEIDNKKGLIMDHYVSYGSNSQQPRDYLTKYSGVRPGDLDPKTSSHFLTSKSCILKKLQFLVDAGVVFIGHALPSDFKIINIYVPPFQIIDTVEIYRLPDERYISLKFLAKFVLNKNIQTEVHDSIVDAKTALELFLKHLSLKKSGSWNDFLSFLYSKGHSVDWKIEAIENSNFEHN</sequence>
<evidence type="ECO:0000259" key="2">
    <source>
        <dbReference type="SMART" id="SM00479"/>
    </source>
</evidence>
<feature type="region of interest" description="Disordered" evidence="1">
    <location>
        <begin position="548"/>
        <end position="567"/>
    </location>
</feature>
<dbReference type="VEuPathDB" id="CryptoDB:CPATCC_0005170"/>
<feature type="region of interest" description="Disordered" evidence="1">
    <location>
        <begin position="515"/>
        <end position="539"/>
    </location>
</feature>
<dbReference type="SUPFAM" id="SSF50978">
    <property type="entry name" value="WD40 repeat-like"/>
    <property type="match status" value="1"/>
</dbReference>
<feature type="region of interest" description="Disordered" evidence="1">
    <location>
        <begin position="946"/>
        <end position="966"/>
    </location>
</feature>
<dbReference type="Pfam" id="PF00929">
    <property type="entry name" value="RNase_T"/>
    <property type="match status" value="1"/>
</dbReference>
<dbReference type="SUPFAM" id="SSF54001">
    <property type="entry name" value="Cysteine proteinases"/>
    <property type="match status" value="1"/>
</dbReference>
<dbReference type="Proteomes" id="UP000593906">
    <property type="component" value="Chromosome 8"/>
</dbReference>
<dbReference type="Gene3D" id="2.130.10.10">
    <property type="entry name" value="YVTN repeat-like/Quinoprotein amine dehydrogenase"/>
    <property type="match status" value="1"/>
</dbReference>
<dbReference type="PANTHER" id="PTHR15728">
    <property type="entry name" value="DEADENYLATION COMPLEX CATALYTIC SUBUNIT PAN2"/>
    <property type="match status" value="1"/>
</dbReference>
<feature type="compositionally biased region" description="Low complexity" evidence="1">
    <location>
        <begin position="519"/>
        <end position="539"/>
    </location>
</feature>
<accession>A0A7S7LDJ1</accession>
<dbReference type="InterPro" id="IPR028881">
    <property type="entry name" value="PAN2_UCH_dom"/>
</dbReference>
<dbReference type="SUPFAM" id="SSF53098">
    <property type="entry name" value="Ribonuclease H-like"/>
    <property type="match status" value="1"/>
</dbReference>